<feature type="region of interest" description="Disordered" evidence="1">
    <location>
        <begin position="1"/>
        <end position="24"/>
    </location>
</feature>
<keyword evidence="2" id="KW-0472">Membrane</keyword>
<dbReference type="AlphaFoldDB" id="A0A401L844"/>
<organism evidence="3 4">
    <name type="scientific">Aspergillus awamori</name>
    <name type="common">Black koji mold</name>
    <dbReference type="NCBI Taxonomy" id="105351"/>
    <lineage>
        <taxon>Eukaryota</taxon>
        <taxon>Fungi</taxon>
        <taxon>Dikarya</taxon>
        <taxon>Ascomycota</taxon>
        <taxon>Pezizomycotina</taxon>
        <taxon>Eurotiomycetes</taxon>
        <taxon>Eurotiomycetidae</taxon>
        <taxon>Eurotiales</taxon>
        <taxon>Aspergillaceae</taxon>
        <taxon>Aspergillus</taxon>
    </lineage>
</organism>
<dbReference type="GO" id="GO:0051285">
    <property type="term" value="C:cell cortex of cell tip"/>
    <property type="evidence" value="ECO:0007669"/>
    <property type="project" value="TreeGrafter"/>
</dbReference>
<comment type="caution">
    <text evidence="3">The sequence shown here is derived from an EMBL/GenBank/DDBJ whole genome shotgun (WGS) entry which is preliminary data.</text>
</comment>
<feature type="transmembrane region" description="Helical" evidence="2">
    <location>
        <begin position="214"/>
        <end position="241"/>
    </location>
</feature>
<keyword evidence="2" id="KW-1133">Transmembrane helix</keyword>
<dbReference type="GO" id="GO:0005886">
    <property type="term" value="C:plasma membrane"/>
    <property type="evidence" value="ECO:0007669"/>
    <property type="project" value="InterPro"/>
</dbReference>
<dbReference type="InterPro" id="IPR009571">
    <property type="entry name" value="SUR7/Rim9-like_fungi"/>
</dbReference>
<protein>
    <recommendedName>
        <fullName evidence="5">SUR7 family protein pun1</fullName>
    </recommendedName>
</protein>
<dbReference type="EMBL" id="BDHI01000029">
    <property type="protein sequence ID" value="GCB27689.1"/>
    <property type="molecule type" value="Genomic_DNA"/>
</dbReference>
<keyword evidence="2" id="KW-0812">Transmembrane</keyword>
<dbReference type="Pfam" id="PF06687">
    <property type="entry name" value="SUR7"/>
    <property type="match status" value="1"/>
</dbReference>
<reference evidence="3 4" key="1">
    <citation type="submission" date="2016-09" db="EMBL/GenBank/DDBJ databases">
        <title>Aspergillus awamori IFM 58123T.</title>
        <authorList>
            <person name="Kusuya Y."/>
            <person name="Shimizu M."/>
            <person name="Takahashi H."/>
            <person name="Yaguchi T."/>
        </authorList>
    </citation>
    <scope>NUCLEOTIDE SEQUENCE [LARGE SCALE GENOMIC DNA]</scope>
    <source>
        <strain evidence="3 4">IFM 58123</strain>
    </source>
</reference>
<name>A0A401L844_ASPAW</name>
<proteinExistence type="predicted"/>
<accession>A0A401L844</accession>
<feature type="transmembrane region" description="Helical" evidence="2">
    <location>
        <begin position="187"/>
        <end position="208"/>
    </location>
</feature>
<evidence type="ECO:0000256" key="2">
    <source>
        <dbReference type="SAM" id="Phobius"/>
    </source>
</evidence>
<evidence type="ECO:0008006" key="5">
    <source>
        <dbReference type="Google" id="ProtNLM"/>
    </source>
</evidence>
<dbReference type="Proteomes" id="UP000286921">
    <property type="component" value="Unassembled WGS sequence"/>
</dbReference>
<sequence>MSFDPLSNRDPSPPPTLSPSPSDKNIYDGKLFTMLDLICQHTWNCDFDGHVHRWYFYGDEFGYSHQMTVSLIDYGTALDGDDSKILIVCCNGTETIIDVQNSRNISTSNALVTTWDESQFNKTYLVGIMGYCETNNRNTTMNCLSPQAGSYFNVLKATGEEGKETDLSSALRRSLRAYKTTSTWMQITYILATLLTAVQLLAALIVVNKAFNCFVISLVSGVAFLFLLSAAALTTVNFVLLKGIFATELKSHNITGIWGTRAFTVIWFNGVLESRLILQWVRYQSIIRFRHLH</sequence>
<evidence type="ECO:0000256" key="1">
    <source>
        <dbReference type="SAM" id="MobiDB-lite"/>
    </source>
</evidence>
<keyword evidence="4" id="KW-1185">Reference proteome</keyword>
<dbReference type="PANTHER" id="PTHR28019:SF3">
    <property type="entry name" value="INTEGRAL MEMBRANE PROTEIN (AFU_ORTHOLOGUE AFUA_6G07470)"/>
    <property type="match status" value="1"/>
</dbReference>
<evidence type="ECO:0000313" key="4">
    <source>
        <dbReference type="Proteomes" id="UP000286921"/>
    </source>
</evidence>
<dbReference type="InterPro" id="IPR052413">
    <property type="entry name" value="SUR7_domain"/>
</dbReference>
<dbReference type="PANTHER" id="PTHR28019">
    <property type="entry name" value="CELL MEMBRANE PROTEIN YLR413W-RELATED"/>
    <property type="match status" value="1"/>
</dbReference>
<dbReference type="GO" id="GO:0031505">
    <property type="term" value="P:fungal-type cell wall organization"/>
    <property type="evidence" value="ECO:0007669"/>
    <property type="project" value="TreeGrafter"/>
</dbReference>
<gene>
    <name evidence="3" type="ORF">AAWM_10574</name>
</gene>
<evidence type="ECO:0000313" key="3">
    <source>
        <dbReference type="EMBL" id="GCB27689.1"/>
    </source>
</evidence>